<sequence length="70" mass="7824">MDVVSVQFDSEERKVIIAEFSSVQDASFWRNLGVVSRDDGRYTQFQLKTGTATSASSTPALKRAFSFLRS</sequence>
<reference evidence="1" key="1">
    <citation type="submission" date="2020-03" db="EMBL/GenBank/DDBJ databases">
        <title>The deep terrestrial virosphere.</title>
        <authorList>
            <person name="Holmfeldt K."/>
            <person name="Nilsson E."/>
            <person name="Simone D."/>
            <person name="Lopez-Fernandez M."/>
            <person name="Wu X."/>
            <person name="de Brujin I."/>
            <person name="Lundin D."/>
            <person name="Andersson A."/>
            <person name="Bertilsson S."/>
            <person name="Dopson M."/>
        </authorList>
    </citation>
    <scope>NUCLEOTIDE SEQUENCE</scope>
    <source>
        <strain evidence="1">MM171A00110</strain>
    </source>
</reference>
<name>A0A6M3M920_9ZZZZ</name>
<dbReference type="AlphaFoldDB" id="A0A6M3M920"/>
<gene>
    <name evidence="1" type="ORF">MM171A00110_0022</name>
</gene>
<evidence type="ECO:0000313" key="1">
    <source>
        <dbReference type="EMBL" id="QJB01362.1"/>
    </source>
</evidence>
<accession>A0A6M3M920</accession>
<organism evidence="1">
    <name type="scientific">viral metagenome</name>
    <dbReference type="NCBI Taxonomy" id="1070528"/>
    <lineage>
        <taxon>unclassified sequences</taxon>
        <taxon>metagenomes</taxon>
        <taxon>organismal metagenomes</taxon>
    </lineage>
</organism>
<protein>
    <submittedName>
        <fullName evidence="1">Uncharacterized protein</fullName>
    </submittedName>
</protein>
<proteinExistence type="predicted"/>
<dbReference type="EMBL" id="MT143708">
    <property type="protein sequence ID" value="QJB01362.1"/>
    <property type="molecule type" value="Genomic_DNA"/>
</dbReference>